<evidence type="ECO:0000256" key="1">
    <source>
        <dbReference type="ARBA" id="ARBA00005417"/>
    </source>
</evidence>
<comment type="similarity">
    <text evidence="1">Belongs to the ABC transporter superfamily.</text>
</comment>
<keyword evidence="2" id="KW-0813">Transport</keyword>
<evidence type="ECO:0000313" key="7">
    <source>
        <dbReference type="Proteomes" id="UP000231632"/>
    </source>
</evidence>
<protein>
    <submittedName>
        <fullName evidence="6">Zinc transport system ATP-binding protein</fullName>
    </submittedName>
</protein>
<dbReference type="GO" id="GO:0016887">
    <property type="term" value="F:ATP hydrolysis activity"/>
    <property type="evidence" value="ECO:0007669"/>
    <property type="project" value="InterPro"/>
</dbReference>
<dbReference type="Gene3D" id="3.40.50.300">
    <property type="entry name" value="P-loop containing nucleotide triphosphate hydrolases"/>
    <property type="match status" value="1"/>
</dbReference>
<keyword evidence="7" id="KW-1185">Reference proteome</keyword>
<sequence length="266" mass="29353">MGSSIVKISHLRFGPASKPILDNISLNVEGGHFMGIVGPNGAGKSTLINIIAGLTQPDGGHIDLMGECLTRYSRHRLLKQIGFLHQLHDHQPRLPMRVSDVVAMGMPAYAMPWQRGNDRAAILDALALVDLEPLANNDFRQLSGGQRQRVRLARALVRKPKLLLLDEPSAALDSVSQDRLFRLLRRLCDETGMCAIMVEHDIAAISSHVDSVACLNRQIHHHAMKGENIPDDVWRAMYGEHIQIVAHDAGCIGCSPDSDETHHHHD</sequence>
<dbReference type="InterPro" id="IPR050153">
    <property type="entry name" value="Metal_Ion_Import_ABC"/>
</dbReference>
<comment type="caution">
    <text evidence="6">The sequence shown here is derived from an EMBL/GenBank/DDBJ whole genome shotgun (WGS) entry which is preliminary data.</text>
</comment>
<dbReference type="GO" id="GO:0005524">
    <property type="term" value="F:ATP binding"/>
    <property type="evidence" value="ECO:0007669"/>
    <property type="project" value="UniProtKB-KW"/>
</dbReference>
<dbReference type="SUPFAM" id="SSF52540">
    <property type="entry name" value="P-loop containing nucleoside triphosphate hydrolases"/>
    <property type="match status" value="1"/>
</dbReference>
<dbReference type="PROSITE" id="PS00211">
    <property type="entry name" value="ABC_TRANSPORTER_1"/>
    <property type="match status" value="1"/>
</dbReference>
<evidence type="ECO:0000313" key="6">
    <source>
        <dbReference type="EMBL" id="GAV19944.1"/>
    </source>
</evidence>
<evidence type="ECO:0000256" key="3">
    <source>
        <dbReference type="ARBA" id="ARBA00022741"/>
    </source>
</evidence>
<dbReference type="InterPro" id="IPR027417">
    <property type="entry name" value="P-loop_NTPase"/>
</dbReference>
<dbReference type="PANTHER" id="PTHR42734:SF17">
    <property type="entry name" value="METAL TRANSPORT SYSTEM ATP-BINDING PROTEIN TM_0124-RELATED"/>
    <property type="match status" value="1"/>
</dbReference>
<dbReference type="PANTHER" id="PTHR42734">
    <property type="entry name" value="METAL TRANSPORT SYSTEM ATP-BINDING PROTEIN TM_0124-RELATED"/>
    <property type="match status" value="1"/>
</dbReference>
<keyword evidence="4 6" id="KW-0067">ATP-binding</keyword>
<dbReference type="InterPro" id="IPR017871">
    <property type="entry name" value="ABC_transporter-like_CS"/>
</dbReference>
<reference evidence="6 7" key="1">
    <citation type="journal article" date="2017" name="Arch. Microbiol.">
        <title>Mariprofundus micogutta sp. nov., a novel iron-oxidizing zetaproteobacterium isolated from a deep-sea hydrothermal field at the Bayonnaise knoll of the Izu-Ogasawara arc, and a description of Mariprofundales ord. nov. and Zetaproteobacteria classis nov.</title>
        <authorList>
            <person name="Makita H."/>
            <person name="Tanaka E."/>
            <person name="Mitsunobu S."/>
            <person name="Miyazaki M."/>
            <person name="Nunoura T."/>
            <person name="Uematsu K."/>
            <person name="Takaki Y."/>
            <person name="Nishi S."/>
            <person name="Shimamura S."/>
            <person name="Takai K."/>
        </authorList>
    </citation>
    <scope>NUCLEOTIDE SEQUENCE [LARGE SCALE GENOMIC DNA]</scope>
    <source>
        <strain evidence="6 7">ET2</strain>
    </source>
</reference>
<dbReference type="EMBL" id="BDFD01000006">
    <property type="protein sequence ID" value="GAV19944.1"/>
    <property type="molecule type" value="Genomic_DNA"/>
</dbReference>
<dbReference type="Proteomes" id="UP000231632">
    <property type="component" value="Unassembled WGS sequence"/>
</dbReference>
<dbReference type="PROSITE" id="PS50893">
    <property type="entry name" value="ABC_TRANSPORTER_2"/>
    <property type="match status" value="1"/>
</dbReference>
<feature type="domain" description="ABC transporter" evidence="5">
    <location>
        <begin position="6"/>
        <end position="242"/>
    </location>
</feature>
<dbReference type="SMART" id="SM00382">
    <property type="entry name" value="AAA"/>
    <property type="match status" value="1"/>
</dbReference>
<evidence type="ECO:0000256" key="4">
    <source>
        <dbReference type="ARBA" id="ARBA00022840"/>
    </source>
</evidence>
<evidence type="ECO:0000259" key="5">
    <source>
        <dbReference type="PROSITE" id="PS50893"/>
    </source>
</evidence>
<keyword evidence="3" id="KW-0547">Nucleotide-binding</keyword>
<dbReference type="AlphaFoldDB" id="A0A1L8CM14"/>
<dbReference type="OrthoDB" id="9809450at2"/>
<proteinExistence type="inferred from homology"/>
<evidence type="ECO:0000256" key="2">
    <source>
        <dbReference type="ARBA" id="ARBA00022448"/>
    </source>
</evidence>
<accession>A0A1L8CM14</accession>
<gene>
    <name evidence="6" type="ORF">MMIC_P0905</name>
</gene>
<dbReference type="STRING" id="1921010.MMIC_P0905"/>
<organism evidence="6 7">
    <name type="scientific">Mariprofundus micogutta</name>
    <dbReference type="NCBI Taxonomy" id="1921010"/>
    <lineage>
        <taxon>Bacteria</taxon>
        <taxon>Pseudomonadati</taxon>
        <taxon>Pseudomonadota</taxon>
        <taxon>Candidatius Mariprofundia</taxon>
        <taxon>Mariprofundales</taxon>
        <taxon>Mariprofundaceae</taxon>
        <taxon>Mariprofundus</taxon>
    </lineage>
</organism>
<name>A0A1L8CM14_9PROT</name>
<dbReference type="Pfam" id="PF00005">
    <property type="entry name" value="ABC_tran"/>
    <property type="match status" value="1"/>
</dbReference>
<dbReference type="InterPro" id="IPR003593">
    <property type="entry name" value="AAA+_ATPase"/>
</dbReference>
<dbReference type="InterPro" id="IPR003439">
    <property type="entry name" value="ABC_transporter-like_ATP-bd"/>
</dbReference>